<feature type="compositionally biased region" description="Acidic residues" evidence="1">
    <location>
        <begin position="250"/>
        <end position="261"/>
    </location>
</feature>
<feature type="compositionally biased region" description="Low complexity" evidence="1">
    <location>
        <begin position="225"/>
        <end position="249"/>
    </location>
</feature>
<evidence type="ECO:0000313" key="4">
    <source>
        <dbReference type="Proteomes" id="UP000011885"/>
    </source>
</evidence>
<proteinExistence type="predicted"/>
<feature type="compositionally biased region" description="Low complexity" evidence="1">
    <location>
        <begin position="262"/>
        <end position="283"/>
    </location>
</feature>
<comment type="caution">
    <text evidence="3">The sequence shown here is derived from an EMBL/GenBank/DDBJ whole genome shotgun (WGS) entry which is preliminary data.</text>
</comment>
<organism evidence="3 4">
    <name type="scientific">Rhodopirellula sallentina SM41</name>
    <dbReference type="NCBI Taxonomy" id="1263870"/>
    <lineage>
        <taxon>Bacteria</taxon>
        <taxon>Pseudomonadati</taxon>
        <taxon>Planctomycetota</taxon>
        <taxon>Planctomycetia</taxon>
        <taxon>Pirellulales</taxon>
        <taxon>Pirellulaceae</taxon>
        <taxon>Rhodopirellula</taxon>
    </lineage>
</organism>
<name>M5U6D5_9BACT</name>
<feature type="compositionally biased region" description="Polar residues" evidence="1">
    <location>
        <begin position="342"/>
        <end position="367"/>
    </location>
</feature>
<keyword evidence="2" id="KW-0472">Membrane</keyword>
<feature type="compositionally biased region" description="Acidic residues" evidence="1">
    <location>
        <begin position="370"/>
        <end position="389"/>
    </location>
</feature>
<feature type="region of interest" description="Disordered" evidence="1">
    <location>
        <begin position="225"/>
        <end position="431"/>
    </location>
</feature>
<feature type="transmembrane region" description="Helical" evidence="2">
    <location>
        <begin position="61"/>
        <end position="79"/>
    </location>
</feature>
<protein>
    <submittedName>
        <fullName evidence="3">BatB</fullName>
    </submittedName>
</protein>
<feature type="compositionally biased region" description="Basic and acidic residues" evidence="1">
    <location>
        <begin position="420"/>
        <end position="431"/>
    </location>
</feature>
<dbReference type="Proteomes" id="UP000011885">
    <property type="component" value="Unassembled WGS sequence"/>
</dbReference>
<feature type="region of interest" description="Disordered" evidence="1">
    <location>
        <begin position="157"/>
        <end position="181"/>
    </location>
</feature>
<evidence type="ECO:0000313" key="3">
    <source>
        <dbReference type="EMBL" id="EMI57032.1"/>
    </source>
</evidence>
<keyword evidence="2" id="KW-1133">Transmembrane helix</keyword>
<feature type="transmembrane region" description="Helical" evidence="2">
    <location>
        <begin position="29"/>
        <end position="49"/>
    </location>
</feature>
<feature type="compositionally biased region" description="Acidic residues" evidence="1">
    <location>
        <begin position="300"/>
        <end position="309"/>
    </location>
</feature>
<evidence type="ECO:0000256" key="2">
    <source>
        <dbReference type="SAM" id="Phobius"/>
    </source>
</evidence>
<dbReference type="SUPFAM" id="SSF48452">
    <property type="entry name" value="TPR-like"/>
    <property type="match status" value="1"/>
</dbReference>
<dbReference type="InterPro" id="IPR011990">
    <property type="entry name" value="TPR-like_helical_dom_sf"/>
</dbReference>
<reference evidence="3 4" key="1">
    <citation type="journal article" date="2013" name="Mar. Genomics">
        <title>Expression of sulfatases in Rhodopirellula baltica and the diversity of sulfatases in the genus Rhodopirellula.</title>
        <authorList>
            <person name="Wegner C.E."/>
            <person name="Richter-Heitmann T."/>
            <person name="Klindworth A."/>
            <person name="Klockow C."/>
            <person name="Richter M."/>
            <person name="Achstetter T."/>
            <person name="Glockner F.O."/>
            <person name="Harder J."/>
        </authorList>
    </citation>
    <scope>NUCLEOTIDE SEQUENCE [LARGE SCALE GENOMIC DNA]</scope>
    <source>
        <strain evidence="3 4">SM41</strain>
    </source>
</reference>
<keyword evidence="2" id="KW-0812">Transmembrane</keyword>
<dbReference type="Gene3D" id="1.25.40.10">
    <property type="entry name" value="Tetratricopeptide repeat domain"/>
    <property type="match status" value="1"/>
</dbReference>
<sequence length="467" mass="50864">MATIYDRYIAGMQATEFETAKVDTYAARFQWFALPAFVLLLIDYVVRLFARRSPRGIGRSASVAGMLLVFCLTATPAPAQTIEPRADLETDPTESTLEPTSVYNRGVELYREGEFSAAVDAFAQAVGAGSDEVAASARYNLGTSCYAAAIETLATSQVPPTQDASHPNDTADANDVNSVSATEQAKQILQQGIGALRSALRLRPDWEDARANLEKSVQLLAVIQESEQQQQEKSGQQENSEQSESQESSDSQEQDAGDEDSQQQSSNQDNSGQQQPEQSNSDSENPDSDNPDSNNSEQQDTSDEQSEDSNSEKGQESQNSEGDQPSEDGSQQQPNESDEQNDANSPSDSQASTPPSNEQDSNQQMSGDTGDPEEQSDPAEPDEQGEAEQETTTQDVSGSLSSDNQDESSQAPGANSLHAGEGKPDDRPMTAEEAMKMLQAIRDRDLIRRFRLQQLQQQRQIPVEKDW</sequence>
<dbReference type="EMBL" id="ANOH01000115">
    <property type="protein sequence ID" value="EMI57032.1"/>
    <property type="molecule type" value="Genomic_DNA"/>
</dbReference>
<accession>M5U6D5</accession>
<evidence type="ECO:0000256" key="1">
    <source>
        <dbReference type="SAM" id="MobiDB-lite"/>
    </source>
</evidence>
<feature type="compositionally biased region" description="Polar residues" evidence="1">
    <location>
        <begin position="157"/>
        <end position="168"/>
    </location>
</feature>
<dbReference type="PATRIC" id="fig|1263870.3.peg.1671"/>
<keyword evidence="4" id="KW-1185">Reference proteome</keyword>
<feature type="compositionally biased region" description="Polar residues" evidence="1">
    <location>
        <begin position="395"/>
        <end position="413"/>
    </location>
</feature>
<dbReference type="AlphaFoldDB" id="M5U6D5"/>
<gene>
    <name evidence="3" type="ORF">RSSM_01561</name>
</gene>
<feature type="compositionally biased region" description="Polar residues" evidence="1">
    <location>
        <begin position="316"/>
        <end position="335"/>
    </location>
</feature>